<organism evidence="2 3">
    <name type="scientific">Streptomyces zhihengii</name>
    <dbReference type="NCBI Taxonomy" id="1818004"/>
    <lineage>
        <taxon>Bacteria</taxon>
        <taxon>Bacillati</taxon>
        <taxon>Actinomycetota</taxon>
        <taxon>Actinomycetes</taxon>
        <taxon>Kitasatosporales</taxon>
        <taxon>Streptomycetaceae</taxon>
        <taxon>Streptomyces</taxon>
    </lineage>
</organism>
<dbReference type="EMBL" id="JAFEJA010000002">
    <property type="protein sequence ID" value="MBM9623611.1"/>
    <property type="molecule type" value="Genomic_DNA"/>
</dbReference>
<name>A0ABS2V1A6_9ACTN</name>
<proteinExistence type="predicted"/>
<dbReference type="RefSeq" id="WP_205377718.1">
    <property type="nucleotide sequence ID" value="NZ_JAFEJA010000002.1"/>
</dbReference>
<reference evidence="2 3" key="1">
    <citation type="journal article" date="2016" name="Arch. Microbiol.">
        <title>Streptomyces zhihengii sp. nov., isolated from rhizospheric soil of Psammosilene tunicoides.</title>
        <authorList>
            <person name="Huang M.J."/>
            <person name="Fei J.J."/>
            <person name="Salam N."/>
            <person name="Kim C.J."/>
            <person name="Hozzein W.N."/>
            <person name="Xiao M."/>
            <person name="Huang H.Q."/>
            <person name="Li W.J."/>
        </authorList>
    </citation>
    <scope>NUCLEOTIDE SEQUENCE [LARGE SCALE GENOMIC DNA]</scope>
    <source>
        <strain evidence="2 3">YIM T102</strain>
    </source>
</reference>
<gene>
    <name evidence="2" type="ORF">JE024_34005</name>
</gene>
<dbReference type="Proteomes" id="UP000664109">
    <property type="component" value="Unassembled WGS sequence"/>
</dbReference>
<feature type="compositionally biased region" description="Polar residues" evidence="1">
    <location>
        <begin position="1"/>
        <end position="11"/>
    </location>
</feature>
<evidence type="ECO:0000256" key="1">
    <source>
        <dbReference type="SAM" id="MobiDB-lite"/>
    </source>
</evidence>
<feature type="compositionally biased region" description="Polar residues" evidence="1">
    <location>
        <begin position="102"/>
        <end position="116"/>
    </location>
</feature>
<evidence type="ECO:0000313" key="2">
    <source>
        <dbReference type="EMBL" id="MBM9623611.1"/>
    </source>
</evidence>
<protein>
    <submittedName>
        <fullName evidence="2">Uncharacterized protein</fullName>
    </submittedName>
</protein>
<keyword evidence="3" id="KW-1185">Reference proteome</keyword>
<accession>A0ABS2V1A6</accession>
<feature type="region of interest" description="Disordered" evidence="1">
    <location>
        <begin position="1"/>
        <end position="128"/>
    </location>
</feature>
<comment type="caution">
    <text evidence="2">The sequence shown here is derived from an EMBL/GenBank/DDBJ whole genome shotgun (WGS) entry which is preliminary data.</text>
</comment>
<sequence length="128" mass="13421">MSQQPKSSGSSHGEGPSRHGGAQHGWSPDVDETRRQDNPSAHRSFHPERHAPGKGPGRKVSEEETEDVPGDTVPSTGARGERRGPRSGEEGMHSAGRRGRSQRPSGTKDASATTGVDPQDPPGTRSGG</sequence>
<evidence type="ECO:0000313" key="3">
    <source>
        <dbReference type="Proteomes" id="UP000664109"/>
    </source>
</evidence>
<feature type="compositionally biased region" description="Basic and acidic residues" evidence="1">
    <location>
        <begin position="79"/>
        <end position="92"/>
    </location>
</feature>